<feature type="chain" id="PRO_5046848929" evidence="1">
    <location>
        <begin position="27"/>
        <end position="86"/>
    </location>
</feature>
<dbReference type="PROSITE" id="PS51257">
    <property type="entry name" value="PROKAR_LIPOPROTEIN"/>
    <property type="match status" value="1"/>
</dbReference>
<organism evidence="2 3">
    <name type="scientific">Actinoallomurus vinaceus</name>
    <dbReference type="NCBI Taxonomy" id="1080074"/>
    <lineage>
        <taxon>Bacteria</taxon>
        <taxon>Bacillati</taxon>
        <taxon>Actinomycetota</taxon>
        <taxon>Actinomycetes</taxon>
        <taxon>Streptosporangiales</taxon>
        <taxon>Thermomonosporaceae</taxon>
        <taxon>Actinoallomurus</taxon>
    </lineage>
</organism>
<dbReference type="EMBL" id="BAABHK010000001">
    <property type="protein sequence ID" value="GAA4621583.1"/>
    <property type="molecule type" value="Genomic_DNA"/>
</dbReference>
<gene>
    <name evidence="2" type="ORF">GCM10023196_010400</name>
</gene>
<accession>A0ABP8U4H5</accession>
<feature type="signal peptide" evidence="1">
    <location>
        <begin position="1"/>
        <end position="26"/>
    </location>
</feature>
<evidence type="ECO:0000313" key="2">
    <source>
        <dbReference type="EMBL" id="GAA4621583.1"/>
    </source>
</evidence>
<sequence length="86" mass="9567">MRLRVAIASVGIAAGMACGMSAPAHAAVPQTAAGALASWHYVEFWGSQRDCIDAGQEYQREGWRYKCEYGYDDHVEAWGWVLSIWE</sequence>
<protein>
    <submittedName>
        <fullName evidence="2">Uncharacterized protein</fullName>
    </submittedName>
</protein>
<dbReference type="Proteomes" id="UP001501442">
    <property type="component" value="Unassembled WGS sequence"/>
</dbReference>
<evidence type="ECO:0000313" key="3">
    <source>
        <dbReference type="Proteomes" id="UP001501442"/>
    </source>
</evidence>
<name>A0ABP8U4H5_9ACTN</name>
<evidence type="ECO:0000256" key="1">
    <source>
        <dbReference type="SAM" id="SignalP"/>
    </source>
</evidence>
<keyword evidence="1" id="KW-0732">Signal</keyword>
<proteinExistence type="predicted"/>
<reference evidence="3" key="1">
    <citation type="journal article" date="2019" name="Int. J. Syst. Evol. Microbiol.">
        <title>The Global Catalogue of Microorganisms (GCM) 10K type strain sequencing project: providing services to taxonomists for standard genome sequencing and annotation.</title>
        <authorList>
            <consortium name="The Broad Institute Genomics Platform"/>
            <consortium name="The Broad Institute Genome Sequencing Center for Infectious Disease"/>
            <person name="Wu L."/>
            <person name="Ma J."/>
        </authorList>
    </citation>
    <scope>NUCLEOTIDE SEQUENCE [LARGE SCALE GENOMIC DNA]</scope>
    <source>
        <strain evidence="3">JCM 17939</strain>
    </source>
</reference>
<comment type="caution">
    <text evidence="2">The sequence shown here is derived from an EMBL/GenBank/DDBJ whole genome shotgun (WGS) entry which is preliminary data.</text>
</comment>
<keyword evidence="3" id="KW-1185">Reference proteome</keyword>